<comment type="caution">
    <text evidence="3">The sequence shown here is derived from an EMBL/GenBank/DDBJ whole genome shotgun (WGS) entry which is preliminary data.</text>
</comment>
<keyword evidence="1" id="KW-0812">Transmembrane</keyword>
<gene>
    <name evidence="3" type="ORF">CSA56_10260</name>
</gene>
<name>A0A2G6KFI3_9BACT</name>
<reference evidence="3 4" key="1">
    <citation type="submission" date="2017-10" db="EMBL/GenBank/DDBJ databases">
        <title>Novel microbial diversity and functional potential in the marine mammal oral microbiome.</title>
        <authorList>
            <person name="Dudek N.K."/>
            <person name="Sun C.L."/>
            <person name="Burstein D."/>
            <person name="Kantor R.S."/>
            <person name="Aliaga Goltsman D.S."/>
            <person name="Bik E.M."/>
            <person name="Thomas B.C."/>
            <person name="Banfield J.F."/>
            <person name="Relman D.A."/>
        </authorList>
    </citation>
    <scope>NUCLEOTIDE SEQUENCE [LARGE SCALE GENOMIC DNA]</scope>
    <source>
        <strain evidence="3">DOLJORAL78_47_16</strain>
    </source>
</reference>
<dbReference type="InterPro" id="IPR009936">
    <property type="entry name" value="DUF1468"/>
</dbReference>
<protein>
    <recommendedName>
        <fullName evidence="2">DUF1468 domain-containing protein</fullName>
    </recommendedName>
</protein>
<feature type="domain" description="DUF1468" evidence="2">
    <location>
        <begin position="34"/>
        <end position="173"/>
    </location>
</feature>
<feature type="transmembrane region" description="Helical" evidence="1">
    <location>
        <begin position="154"/>
        <end position="174"/>
    </location>
</feature>
<evidence type="ECO:0000256" key="1">
    <source>
        <dbReference type="SAM" id="Phobius"/>
    </source>
</evidence>
<feature type="transmembrane region" description="Helical" evidence="1">
    <location>
        <begin position="109"/>
        <end position="142"/>
    </location>
</feature>
<evidence type="ECO:0000313" key="3">
    <source>
        <dbReference type="EMBL" id="PIE33702.1"/>
    </source>
</evidence>
<proteinExistence type="predicted"/>
<evidence type="ECO:0000313" key="4">
    <source>
        <dbReference type="Proteomes" id="UP000230821"/>
    </source>
</evidence>
<dbReference type="EMBL" id="PDSK01000095">
    <property type="protein sequence ID" value="PIE33702.1"/>
    <property type="molecule type" value="Genomic_DNA"/>
</dbReference>
<dbReference type="AlphaFoldDB" id="A0A2G6KFI3"/>
<keyword evidence="1" id="KW-0472">Membrane</keyword>
<accession>A0A2G6KFI3</accession>
<keyword evidence="1" id="KW-1133">Transmembrane helix</keyword>
<dbReference type="Proteomes" id="UP000230821">
    <property type="component" value="Unassembled WGS sequence"/>
</dbReference>
<feature type="transmembrane region" description="Helical" evidence="1">
    <location>
        <begin position="230"/>
        <end position="249"/>
    </location>
</feature>
<dbReference type="Pfam" id="PF07331">
    <property type="entry name" value="TctB"/>
    <property type="match status" value="1"/>
</dbReference>
<feature type="transmembrane region" description="Helical" evidence="1">
    <location>
        <begin position="71"/>
        <end position="89"/>
    </location>
</feature>
<organism evidence="3 4">
    <name type="scientific">candidate division KSB3 bacterium</name>
    <dbReference type="NCBI Taxonomy" id="2044937"/>
    <lineage>
        <taxon>Bacteria</taxon>
        <taxon>candidate division KSB3</taxon>
    </lineage>
</organism>
<evidence type="ECO:0000259" key="2">
    <source>
        <dbReference type="Pfam" id="PF07331"/>
    </source>
</evidence>
<feature type="transmembrane region" description="Helical" evidence="1">
    <location>
        <begin position="194"/>
        <end position="218"/>
    </location>
</feature>
<feature type="transmembrane region" description="Helical" evidence="1">
    <location>
        <begin position="30"/>
        <end position="51"/>
    </location>
</feature>
<sequence length="264" mass="29781">MTSLLAFFGQVIEGISIVSREKMIRMRTGTAKKIIPVVFIVVSLLYIAFGFSLEHRRMIGDEKGWDPGSRAMPLGVGFLMLAASIYLTLKKESFEKLGQLQPDSGSVKLISLTIMLSVMYIFFFRYVGFILATNILLFTLIYFNSRQDISWNMIPNWGLGGLFSTGFTLLIYSIGRVTTRFLFLTGKRSNIVLLTNRLVTTGLTCALATLIFLIALFFVRKFLRGTPAKILMHAVFIATGSTEFLYLVFRQVFWVSLAQGIITW</sequence>